<proteinExistence type="predicted"/>
<sequence length="48" mass="5882">NPRERAQVKNYYLQNQHIYLKEDNRLVIPRNKKLITKILQENYNNPIS</sequence>
<comment type="caution">
    <text evidence="1">The sequence shown here is derived from an EMBL/GenBank/DDBJ whole genome shotgun (WGS) entry which is preliminary data.</text>
</comment>
<accession>A0A9N9DTB9</accession>
<feature type="non-terminal residue" evidence="1">
    <location>
        <position position="48"/>
    </location>
</feature>
<evidence type="ECO:0000313" key="2">
    <source>
        <dbReference type="Proteomes" id="UP000789706"/>
    </source>
</evidence>
<gene>
    <name evidence="1" type="ORF">DEBURN_LOCUS11506</name>
</gene>
<dbReference type="OrthoDB" id="2447685at2759"/>
<feature type="non-terminal residue" evidence="1">
    <location>
        <position position="1"/>
    </location>
</feature>
<reference evidence="1" key="1">
    <citation type="submission" date="2021-06" db="EMBL/GenBank/DDBJ databases">
        <authorList>
            <person name="Kallberg Y."/>
            <person name="Tangrot J."/>
            <person name="Rosling A."/>
        </authorList>
    </citation>
    <scope>NUCLEOTIDE SEQUENCE</scope>
    <source>
        <strain evidence="1">AZ414A</strain>
    </source>
</reference>
<keyword evidence="2" id="KW-1185">Reference proteome</keyword>
<protein>
    <submittedName>
        <fullName evidence="1">5235_t:CDS:1</fullName>
    </submittedName>
</protein>
<evidence type="ECO:0000313" key="1">
    <source>
        <dbReference type="EMBL" id="CAG8652652.1"/>
    </source>
</evidence>
<name>A0A9N9DTB9_9GLOM</name>
<dbReference type="Proteomes" id="UP000789706">
    <property type="component" value="Unassembled WGS sequence"/>
</dbReference>
<organism evidence="1 2">
    <name type="scientific">Diversispora eburnea</name>
    <dbReference type="NCBI Taxonomy" id="1213867"/>
    <lineage>
        <taxon>Eukaryota</taxon>
        <taxon>Fungi</taxon>
        <taxon>Fungi incertae sedis</taxon>
        <taxon>Mucoromycota</taxon>
        <taxon>Glomeromycotina</taxon>
        <taxon>Glomeromycetes</taxon>
        <taxon>Diversisporales</taxon>
        <taxon>Diversisporaceae</taxon>
        <taxon>Diversispora</taxon>
    </lineage>
</organism>
<dbReference type="AlphaFoldDB" id="A0A9N9DTB9"/>
<dbReference type="EMBL" id="CAJVPK010006747">
    <property type="protein sequence ID" value="CAG8652652.1"/>
    <property type="molecule type" value="Genomic_DNA"/>
</dbReference>